<keyword evidence="17" id="KW-1185">Reference proteome</keyword>
<evidence type="ECO:0000256" key="12">
    <source>
        <dbReference type="ARBA" id="ARBA00031088"/>
    </source>
</evidence>
<evidence type="ECO:0000256" key="1">
    <source>
        <dbReference type="ARBA" id="ARBA00002724"/>
    </source>
</evidence>
<comment type="catalytic activity">
    <reaction evidence="13">
        <text>cytidine(967) in 16S rRNA + S-adenosyl-L-methionine = 5-methylcytidine(967) in 16S rRNA + S-adenosyl-L-homocysteine + H(+)</text>
        <dbReference type="Rhea" id="RHEA:42748"/>
        <dbReference type="Rhea" id="RHEA-COMP:10219"/>
        <dbReference type="Rhea" id="RHEA-COMP:10220"/>
        <dbReference type="ChEBI" id="CHEBI:15378"/>
        <dbReference type="ChEBI" id="CHEBI:57856"/>
        <dbReference type="ChEBI" id="CHEBI:59789"/>
        <dbReference type="ChEBI" id="CHEBI:74483"/>
        <dbReference type="ChEBI" id="CHEBI:82748"/>
        <dbReference type="EC" id="2.1.1.176"/>
    </reaction>
</comment>
<evidence type="ECO:0000313" key="17">
    <source>
        <dbReference type="Proteomes" id="UP000659496"/>
    </source>
</evidence>
<dbReference type="NCBIfam" id="TIGR00563">
    <property type="entry name" value="rsmB"/>
    <property type="match status" value="1"/>
</dbReference>
<dbReference type="SUPFAM" id="SSF53335">
    <property type="entry name" value="S-adenosyl-L-methionine-dependent methyltransferases"/>
    <property type="match status" value="1"/>
</dbReference>
<dbReference type="InterPro" id="IPR054728">
    <property type="entry name" value="RsmB-like_ferredoxin"/>
</dbReference>
<dbReference type="Gene3D" id="1.10.940.10">
    <property type="entry name" value="NusB-like"/>
    <property type="match status" value="1"/>
</dbReference>
<dbReference type="PRINTS" id="PR02008">
    <property type="entry name" value="RCMTFAMILY"/>
</dbReference>
<keyword evidence="7 14" id="KW-0489">Methyltransferase</keyword>
<feature type="binding site" evidence="14">
    <location>
        <position position="315"/>
    </location>
    <ligand>
        <name>S-adenosyl-L-methionine</name>
        <dbReference type="ChEBI" id="CHEBI:59789"/>
    </ligand>
</feature>
<dbReference type="InterPro" id="IPR006027">
    <property type="entry name" value="NusB_RsmB_TIM44"/>
</dbReference>
<dbReference type="Proteomes" id="UP000659496">
    <property type="component" value="Unassembled WGS sequence"/>
</dbReference>
<proteinExistence type="inferred from homology"/>
<evidence type="ECO:0000256" key="11">
    <source>
        <dbReference type="ARBA" id="ARBA00030399"/>
    </source>
</evidence>
<evidence type="ECO:0000256" key="3">
    <source>
        <dbReference type="ARBA" id="ARBA00007494"/>
    </source>
</evidence>
<evidence type="ECO:0000259" key="15">
    <source>
        <dbReference type="PROSITE" id="PS51686"/>
    </source>
</evidence>
<dbReference type="Pfam" id="PF01029">
    <property type="entry name" value="NusB"/>
    <property type="match status" value="1"/>
</dbReference>
<keyword evidence="9 14" id="KW-0949">S-adenosyl-L-methionine</keyword>
<dbReference type="Gene3D" id="3.30.70.1170">
    <property type="entry name" value="Sun protein, domain 3"/>
    <property type="match status" value="1"/>
</dbReference>
<accession>A0ABR8PGF9</accession>
<dbReference type="InterPro" id="IPR035926">
    <property type="entry name" value="NusB-like_sf"/>
</dbReference>
<keyword evidence="8 14" id="KW-0808">Transferase</keyword>
<protein>
    <recommendedName>
        <fullName evidence="4">16S rRNA (cytosine(967)-C(5))-methyltransferase</fullName>
        <ecNumber evidence="4">2.1.1.176</ecNumber>
    </recommendedName>
    <alternativeName>
        <fullName evidence="11">16S rRNA m5C967 methyltransferase</fullName>
    </alternativeName>
    <alternativeName>
        <fullName evidence="12">rRNA (cytosine-C(5)-)-methyltransferase RsmB</fullName>
    </alternativeName>
</protein>
<dbReference type="Gene3D" id="3.40.50.150">
    <property type="entry name" value="Vaccinia Virus protein VP39"/>
    <property type="match status" value="1"/>
</dbReference>
<comment type="caution">
    <text evidence="16">The sequence shown here is derived from an EMBL/GenBank/DDBJ whole genome shotgun (WGS) entry which is preliminary data.</text>
</comment>
<dbReference type="RefSeq" id="WP_191688331.1">
    <property type="nucleotide sequence ID" value="NZ_JACSQY010000001.1"/>
</dbReference>
<evidence type="ECO:0000256" key="2">
    <source>
        <dbReference type="ARBA" id="ARBA00004496"/>
    </source>
</evidence>
<dbReference type="PROSITE" id="PS01153">
    <property type="entry name" value="NOL1_NOP2_SUN"/>
    <property type="match status" value="1"/>
</dbReference>
<comment type="function">
    <text evidence="1">Specifically methylates the cytosine at position 967 (m5C967) of 16S rRNA.</text>
</comment>
<dbReference type="GO" id="GO:0032259">
    <property type="term" value="P:methylation"/>
    <property type="evidence" value="ECO:0007669"/>
    <property type="project" value="UniProtKB-KW"/>
</dbReference>
<dbReference type="InterPro" id="IPR049560">
    <property type="entry name" value="MeTrfase_RsmB-F_NOP2_cat"/>
</dbReference>
<dbReference type="Pfam" id="PF22458">
    <property type="entry name" value="RsmF-B_ferredox"/>
    <property type="match status" value="1"/>
</dbReference>
<dbReference type="Pfam" id="PF01189">
    <property type="entry name" value="Methyltr_RsmB-F"/>
    <property type="match status" value="1"/>
</dbReference>
<dbReference type="PROSITE" id="PS51686">
    <property type="entry name" value="SAM_MT_RSMB_NOP"/>
    <property type="match status" value="1"/>
</dbReference>
<keyword evidence="6" id="KW-0698">rRNA processing</keyword>
<evidence type="ECO:0000256" key="6">
    <source>
        <dbReference type="ARBA" id="ARBA00022552"/>
    </source>
</evidence>
<dbReference type="InterPro" id="IPR001678">
    <property type="entry name" value="MeTrfase_RsmB-F_NOP2_dom"/>
</dbReference>
<keyword evidence="10 14" id="KW-0694">RNA-binding</keyword>
<dbReference type="GO" id="GO:0008168">
    <property type="term" value="F:methyltransferase activity"/>
    <property type="evidence" value="ECO:0007669"/>
    <property type="project" value="UniProtKB-KW"/>
</dbReference>
<dbReference type="PANTHER" id="PTHR22807">
    <property type="entry name" value="NOP2 YEAST -RELATED NOL1/NOP2/FMU SUN DOMAIN-CONTAINING"/>
    <property type="match status" value="1"/>
</dbReference>
<feature type="domain" description="SAM-dependent MTase RsmB/NOP-type" evidence="15">
    <location>
        <begin position="175"/>
        <end position="448"/>
    </location>
</feature>
<evidence type="ECO:0000313" key="16">
    <source>
        <dbReference type="EMBL" id="MBD7907179.1"/>
    </source>
</evidence>
<evidence type="ECO:0000256" key="14">
    <source>
        <dbReference type="PROSITE-ProRule" id="PRU01023"/>
    </source>
</evidence>
<dbReference type="SUPFAM" id="SSF48013">
    <property type="entry name" value="NusB-like"/>
    <property type="match status" value="1"/>
</dbReference>
<feature type="binding site" evidence="14">
    <location>
        <begin position="264"/>
        <end position="270"/>
    </location>
    <ligand>
        <name>S-adenosyl-L-methionine</name>
        <dbReference type="ChEBI" id="CHEBI:59789"/>
    </ligand>
</feature>
<evidence type="ECO:0000256" key="9">
    <source>
        <dbReference type="ARBA" id="ARBA00022691"/>
    </source>
</evidence>
<name>A0ABR8PGF9_9BACL</name>
<evidence type="ECO:0000256" key="5">
    <source>
        <dbReference type="ARBA" id="ARBA00022490"/>
    </source>
</evidence>
<evidence type="ECO:0000256" key="13">
    <source>
        <dbReference type="ARBA" id="ARBA00047283"/>
    </source>
</evidence>
<feature type="binding site" evidence="14">
    <location>
        <position position="288"/>
    </location>
    <ligand>
        <name>S-adenosyl-L-methionine</name>
        <dbReference type="ChEBI" id="CHEBI:59789"/>
    </ligand>
</feature>
<reference evidence="16 17" key="1">
    <citation type="submission" date="2020-08" db="EMBL/GenBank/DDBJ databases">
        <title>A Genomic Blueprint of the Chicken Gut Microbiome.</title>
        <authorList>
            <person name="Gilroy R."/>
            <person name="Ravi A."/>
            <person name="Getino M."/>
            <person name="Pursley I."/>
            <person name="Horton D.L."/>
            <person name="Alikhan N.-F."/>
            <person name="Baker D."/>
            <person name="Gharbi K."/>
            <person name="Hall N."/>
            <person name="Watson M."/>
            <person name="Adriaenssens E.M."/>
            <person name="Foster-Nyarko E."/>
            <person name="Jarju S."/>
            <person name="Secka A."/>
            <person name="Antonio M."/>
            <person name="Oren A."/>
            <person name="Chaudhuri R."/>
            <person name="La Ragione R.M."/>
            <person name="Hildebrand F."/>
            <person name="Pallen M.J."/>
        </authorList>
    </citation>
    <scope>NUCLEOTIDE SEQUENCE [LARGE SCALE GENOMIC DNA]</scope>
    <source>
        <strain evidence="16 17">Sa3CUA8</strain>
    </source>
</reference>
<comment type="subcellular location">
    <subcellularLocation>
        <location evidence="2">Cytoplasm</location>
    </subcellularLocation>
</comment>
<dbReference type="NCBIfam" id="NF011494">
    <property type="entry name" value="PRK14902.1"/>
    <property type="match status" value="1"/>
</dbReference>
<evidence type="ECO:0000256" key="7">
    <source>
        <dbReference type="ARBA" id="ARBA00022603"/>
    </source>
</evidence>
<feature type="active site" description="Nucleophile" evidence="14">
    <location>
        <position position="387"/>
    </location>
</feature>
<dbReference type="PANTHER" id="PTHR22807:SF53">
    <property type="entry name" value="RIBOSOMAL RNA SMALL SUBUNIT METHYLTRANSFERASE B-RELATED"/>
    <property type="match status" value="1"/>
</dbReference>
<dbReference type="InterPro" id="IPR004573">
    <property type="entry name" value="rRNA_ssu_MeTfrase_B"/>
</dbReference>
<dbReference type="InterPro" id="IPR023267">
    <property type="entry name" value="RCMT"/>
</dbReference>
<evidence type="ECO:0000256" key="8">
    <source>
        <dbReference type="ARBA" id="ARBA00022679"/>
    </source>
</evidence>
<dbReference type="InterPro" id="IPR029063">
    <property type="entry name" value="SAM-dependent_MTases_sf"/>
</dbReference>
<comment type="similarity">
    <text evidence="3 14">Belongs to the class I-like SAM-binding methyltransferase superfamily. RsmB/NOP family.</text>
</comment>
<dbReference type="InterPro" id="IPR018314">
    <property type="entry name" value="RsmB/NOL1/NOP2-like_CS"/>
</dbReference>
<dbReference type="CDD" id="cd02440">
    <property type="entry name" value="AdoMet_MTases"/>
    <property type="match status" value="1"/>
</dbReference>
<dbReference type="EMBL" id="JACSQY010000001">
    <property type="protein sequence ID" value="MBD7907179.1"/>
    <property type="molecule type" value="Genomic_DNA"/>
</dbReference>
<feature type="binding site" evidence="14">
    <location>
        <position position="334"/>
    </location>
    <ligand>
        <name>S-adenosyl-L-methionine</name>
        <dbReference type="ChEBI" id="CHEBI:59789"/>
    </ligand>
</feature>
<gene>
    <name evidence="16" type="primary">rsmB</name>
    <name evidence="16" type="ORF">H9659_02365</name>
</gene>
<organism evidence="16 17">
    <name type="scientific">Sporosarcina gallistercoris</name>
    <dbReference type="NCBI Taxonomy" id="2762245"/>
    <lineage>
        <taxon>Bacteria</taxon>
        <taxon>Bacillati</taxon>
        <taxon>Bacillota</taxon>
        <taxon>Bacilli</taxon>
        <taxon>Bacillales</taxon>
        <taxon>Caryophanaceae</taxon>
        <taxon>Sporosarcina</taxon>
    </lineage>
</organism>
<keyword evidence="5" id="KW-0963">Cytoplasm</keyword>
<dbReference type="EC" id="2.1.1.176" evidence="4"/>
<evidence type="ECO:0000256" key="4">
    <source>
        <dbReference type="ARBA" id="ARBA00012140"/>
    </source>
</evidence>
<evidence type="ECO:0000256" key="10">
    <source>
        <dbReference type="ARBA" id="ARBA00022884"/>
    </source>
</evidence>
<sequence length="452" mass="50747">MTAKKKDIWRGNVRDAALSILLEVSRNQAYSNLLLTRTMKTYAIKDQDKPLLTNLTYGTLQHRLTLDYYLQPFIKGKLDDWVRELLRMSLYQIVYLTKIPPHAAVNEAVEIAKRRGHKGTTGLVNGVLRSVLRQGVRSIEEETDEIKRLALETSHPEWLIRRWIDQYGMEDTAEMAHANNVPPTNTARINTVQTTIEKALHQLKSEGAKVEMGKVVPEAVYCHSGNIANTYTYTKGWLTVQDESSMLPVYALDVHPGMKVLDMCAAPGGKTTQIAEHLGDTGEVHAHDLHEHKLELIEENAERLGLKSIWTSSGDSRELNYTYEPDTFDRILVDAPCSGLGVIRRKPEIKYNKTEADLESLTKIQSELLETAWSLVKPGGKIVYSTCTVDKTENDGVVLQFLERHPEAVKLVPEFFEQAGLATPNGMLQVLPQHFGSDGFFAATLQKPASID</sequence>